<dbReference type="InterPro" id="IPR036767">
    <property type="entry name" value="ApaG_sf"/>
</dbReference>
<dbReference type="STRING" id="1121279.SAMN02745887_03527"/>
<evidence type="ECO:0000313" key="4">
    <source>
        <dbReference type="EMBL" id="SFZ79346.1"/>
    </source>
</evidence>
<sequence length="127" mass="13816">MGESRKYEISVSVSSRFLPEQSDEAAARFVFAYHVTMVNTGTEAAQLLTRHWLITEADGKVQEVRGQGVVGEQPTLKPGEAFEYTSGVALGSPVGTMRGSYHFVADNGLPFDAEVAQFVLSVPRVLH</sequence>
<dbReference type="OrthoDB" id="9795226at2"/>
<dbReference type="Proteomes" id="UP000186513">
    <property type="component" value="Unassembled WGS sequence"/>
</dbReference>
<evidence type="ECO:0000256" key="1">
    <source>
        <dbReference type="ARBA" id="ARBA00017693"/>
    </source>
</evidence>
<dbReference type="Gene3D" id="2.60.40.1470">
    <property type="entry name" value="ApaG domain"/>
    <property type="match status" value="1"/>
</dbReference>
<dbReference type="HAMAP" id="MF_00791">
    <property type="entry name" value="ApaG"/>
    <property type="match status" value="1"/>
</dbReference>
<evidence type="ECO:0000256" key="2">
    <source>
        <dbReference type="HAMAP-Rule" id="MF_00791"/>
    </source>
</evidence>
<dbReference type="PANTHER" id="PTHR14289">
    <property type="entry name" value="F-BOX ONLY PROTEIN 3"/>
    <property type="match status" value="1"/>
</dbReference>
<dbReference type="AlphaFoldDB" id="A0A1K2HSW0"/>
<evidence type="ECO:0000313" key="5">
    <source>
        <dbReference type="Proteomes" id="UP000186513"/>
    </source>
</evidence>
<keyword evidence="5" id="KW-1185">Reference proteome</keyword>
<gene>
    <name evidence="2" type="primary">apaG</name>
    <name evidence="4" type="ORF">SAMN02745887_03527</name>
</gene>
<proteinExistence type="inferred from homology"/>
<feature type="domain" description="ApaG" evidence="3">
    <location>
        <begin position="3"/>
        <end position="127"/>
    </location>
</feature>
<evidence type="ECO:0000259" key="3">
    <source>
        <dbReference type="PROSITE" id="PS51087"/>
    </source>
</evidence>
<name>A0A1K2HSW0_9NEIS</name>
<organism evidence="4 5">
    <name type="scientific">Chitinimonas taiwanensis DSM 18899</name>
    <dbReference type="NCBI Taxonomy" id="1121279"/>
    <lineage>
        <taxon>Bacteria</taxon>
        <taxon>Pseudomonadati</taxon>
        <taxon>Pseudomonadota</taxon>
        <taxon>Betaproteobacteria</taxon>
        <taxon>Neisseriales</taxon>
        <taxon>Chitinibacteraceae</taxon>
        <taxon>Chitinimonas</taxon>
    </lineage>
</organism>
<dbReference type="PANTHER" id="PTHR14289:SF16">
    <property type="entry name" value="POLYMERASE DELTA-INTERACTING PROTEIN 2"/>
    <property type="match status" value="1"/>
</dbReference>
<dbReference type="GO" id="GO:0070987">
    <property type="term" value="P:error-free translesion synthesis"/>
    <property type="evidence" value="ECO:0007669"/>
    <property type="project" value="TreeGrafter"/>
</dbReference>
<dbReference type="InterPro" id="IPR023065">
    <property type="entry name" value="Uncharacterised_ApaG"/>
</dbReference>
<dbReference type="SUPFAM" id="SSF110069">
    <property type="entry name" value="ApaG-like"/>
    <property type="match status" value="1"/>
</dbReference>
<dbReference type="InterPro" id="IPR007474">
    <property type="entry name" value="ApaG_domain"/>
</dbReference>
<dbReference type="PROSITE" id="PS51087">
    <property type="entry name" value="APAG"/>
    <property type="match status" value="1"/>
</dbReference>
<dbReference type="RefSeq" id="WP_072430007.1">
    <property type="nucleotide sequence ID" value="NZ_FPKR01000016.1"/>
</dbReference>
<dbReference type="EMBL" id="FPKR01000016">
    <property type="protein sequence ID" value="SFZ79346.1"/>
    <property type="molecule type" value="Genomic_DNA"/>
</dbReference>
<protein>
    <recommendedName>
        <fullName evidence="1 2">Protein ApaG</fullName>
    </recommendedName>
</protein>
<accession>A0A1K2HSW0</accession>
<reference evidence="4 5" key="1">
    <citation type="submission" date="2016-11" db="EMBL/GenBank/DDBJ databases">
        <authorList>
            <person name="Jaros S."/>
            <person name="Januszkiewicz K."/>
            <person name="Wedrychowicz H."/>
        </authorList>
    </citation>
    <scope>NUCLEOTIDE SEQUENCE [LARGE SCALE GENOMIC DNA]</scope>
    <source>
        <strain evidence="4 5">DSM 18899</strain>
    </source>
</reference>
<dbReference type="Pfam" id="PF04379">
    <property type="entry name" value="DUF525"/>
    <property type="match status" value="1"/>
</dbReference>
<dbReference type="NCBIfam" id="NF003967">
    <property type="entry name" value="PRK05461.1"/>
    <property type="match status" value="1"/>
</dbReference>